<reference evidence="2" key="1">
    <citation type="journal article" date="2014" name="Microb. Cell Fact.">
        <title>Exploiting Issatchenkia orientalis SD108 for succinic acid production.</title>
        <authorList>
            <person name="Xiao H."/>
            <person name="Shao Z."/>
            <person name="Jiang Y."/>
            <person name="Dole S."/>
            <person name="Zhao H."/>
        </authorList>
    </citation>
    <scope>NUCLEOTIDE SEQUENCE [LARGE SCALE GENOMIC DNA]</scope>
    <source>
        <strain evidence="2">SD108</strain>
    </source>
</reference>
<proteinExistence type="predicted"/>
<dbReference type="HOGENOM" id="CLU_3351235_0_0_1"/>
<evidence type="ECO:0000313" key="2">
    <source>
        <dbReference type="Proteomes" id="UP000029867"/>
    </source>
</evidence>
<comment type="caution">
    <text evidence="1">The sequence shown here is derived from an EMBL/GenBank/DDBJ whole genome shotgun (WGS) entry which is preliminary data.</text>
</comment>
<evidence type="ECO:0000313" key="1">
    <source>
        <dbReference type="EMBL" id="KGK35337.1"/>
    </source>
</evidence>
<dbReference type="AlphaFoldDB" id="A0A099NTX0"/>
<dbReference type="Proteomes" id="UP000029867">
    <property type="component" value="Unassembled WGS sequence"/>
</dbReference>
<organism evidence="1 2">
    <name type="scientific">Pichia kudriavzevii</name>
    <name type="common">Yeast</name>
    <name type="synonym">Issatchenkia orientalis</name>
    <dbReference type="NCBI Taxonomy" id="4909"/>
    <lineage>
        <taxon>Eukaryota</taxon>
        <taxon>Fungi</taxon>
        <taxon>Dikarya</taxon>
        <taxon>Ascomycota</taxon>
        <taxon>Saccharomycotina</taxon>
        <taxon>Pichiomycetes</taxon>
        <taxon>Pichiales</taxon>
        <taxon>Pichiaceae</taxon>
        <taxon>Pichia</taxon>
    </lineage>
</organism>
<gene>
    <name evidence="1" type="ORF">JL09_g5513</name>
</gene>
<protein>
    <submittedName>
        <fullName evidence="1">Uncharacterized protein</fullName>
    </submittedName>
</protein>
<dbReference type="EMBL" id="JQFK01000737">
    <property type="protein sequence ID" value="KGK35337.1"/>
    <property type="molecule type" value="Genomic_DNA"/>
</dbReference>
<sequence>MPCLQTRVDNLERSVGINGEGVTKVLGLVGEFLNEVH</sequence>
<name>A0A099NTX0_PICKU</name>
<accession>A0A099NTX0</accession>